<evidence type="ECO:0000313" key="2">
    <source>
        <dbReference type="Proteomes" id="UP000490386"/>
    </source>
</evidence>
<protein>
    <recommendedName>
        <fullName evidence="3">DUF2993 domain-containing protein</fullName>
    </recommendedName>
</protein>
<comment type="caution">
    <text evidence="1">The sequence shown here is derived from an EMBL/GenBank/DDBJ whole genome shotgun (WGS) entry which is preliminary data.</text>
</comment>
<organism evidence="1 2">
    <name type="scientific">Pseudoclavibacter terrae</name>
    <dbReference type="NCBI Taxonomy" id="1530195"/>
    <lineage>
        <taxon>Bacteria</taxon>
        <taxon>Bacillati</taxon>
        <taxon>Actinomycetota</taxon>
        <taxon>Actinomycetes</taxon>
        <taxon>Micrococcales</taxon>
        <taxon>Microbacteriaceae</taxon>
        <taxon>Pseudoclavibacter</taxon>
    </lineage>
</organism>
<evidence type="ECO:0000313" key="1">
    <source>
        <dbReference type="EMBL" id="KAB1636288.1"/>
    </source>
</evidence>
<dbReference type="Proteomes" id="UP000490386">
    <property type="component" value="Unassembled WGS sequence"/>
</dbReference>
<dbReference type="AlphaFoldDB" id="A0A7J5AXZ2"/>
<reference evidence="1 2" key="1">
    <citation type="submission" date="2019-09" db="EMBL/GenBank/DDBJ databases">
        <title>Phylogeny of genus Pseudoclavibacter and closely related genus.</title>
        <authorList>
            <person name="Li Y."/>
        </authorList>
    </citation>
    <scope>NUCLEOTIDE SEQUENCE [LARGE SCALE GENOMIC DNA]</scope>
    <source>
        <strain evidence="1 2">THG-MD12</strain>
    </source>
</reference>
<dbReference type="EMBL" id="WBJX01000007">
    <property type="protein sequence ID" value="KAB1636288.1"/>
    <property type="molecule type" value="Genomic_DNA"/>
</dbReference>
<sequence length="316" mass="34124">METPQQAPEDGASPESELETLVVASGSRPTTSDEAAAVLERFLRETVPPIFALDPTMDVRGFDAARVTAHPLAGDLVGLDLDFTGLEVTLDPTVVDTPPTPDFPAFGTEVSRTDAKVAEVRARALPIRIQDVDVDATVTATGVHVDWAEDDLGQLALALKRGMAGGEAVTVFPVDALSIDLSAQQQAVSDAVIRLVQESAASQGFRVPRLEFELTQAGPRGARVHVSGNVKRGLLGASLHFTTEAQLGDDLKLRLLKPALTSHNPIIGLLLLAVRKQIREELKDPIDLRDLQLDPLKLDDVQFEVGERLRLRLDYK</sequence>
<proteinExistence type="predicted"/>
<gene>
    <name evidence="1" type="ORF">F8O03_17400</name>
</gene>
<keyword evidence="2" id="KW-1185">Reference proteome</keyword>
<dbReference type="OrthoDB" id="5105492at2"/>
<evidence type="ECO:0008006" key="3">
    <source>
        <dbReference type="Google" id="ProtNLM"/>
    </source>
</evidence>
<dbReference type="RefSeq" id="WP_151424994.1">
    <property type="nucleotide sequence ID" value="NZ_WBJX01000007.1"/>
</dbReference>
<accession>A0A7J5AXZ2</accession>
<name>A0A7J5AXZ2_9MICO</name>